<protein>
    <submittedName>
        <fullName evidence="3">Uncharacterized protein</fullName>
    </submittedName>
</protein>
<proteinExistence type="predicted"/>
<accession>A0A8J5TMH6</accession>
<dbReference type="Proteomes" id="UP000747542">
    <property type="component" value="Unassembled WGS sequence"/>
</dbReference>
<organism evidence="3 4">
    <name type="scientific">Homarus americanus</name>
    <name type="common">American lobster</name>
    <dbReference type="NCBI Taxonomy" id="6706"/>
    <lineage>
        <taxon>Eukaryota</taxon>
        <taxon>Metazoa</taxon>
        <taxon>Ecdysozoa</taxon>
        <taxon>Arthropoda</taxon>
        <taxon>Crustacea</taxon>
        <taxon>Multicrustacea</taxon>
        <taxon>Malacostraca</taxon>
        <taxon>Eumalacostraca</taxon>
        <taxon>Eucarida</taxon>
        <taxon>Decapoda</taxon>
        <taxon>Pleocyemata</taxon>
        <taxon>Astacidea</taxon>
        <taxon>Nephropoidea</taxon>
        <taxon>Nephropidae</taxon>
        <taxon>Homarus</taxon>
    </lineage>
</organism>
<name>A0A8J5TMH6_HOMAM</name>
<keyword evidence="2" id="KW-1133">Transmembrane helix</keyword>
<dbReference type="AlphaFoldDB" id="A0A8J5TMH6"/>
<feature type="transmembrane region" description="Helical" evidence="2">
    <location>
        <begin position="20"/>
        <end position="42"/>
    </location>
</feature>
<gene>
    <name evidence="3" type="ORF">Hamer_G008208</name>
</gene>
<evidence type="ECO:0000313" key="3">
    <source>
        <dbReference type="EMBL" id="KAG7177570.1"/>
    </source>
</evidence>
<evidence type="ECO:0000256" key="2">
    <source>
        <dbReference type="SAM" id="Phobius"/>
    </source>
</evidence>
<keyword evidence="2" id="KW-0812">Transmembrane</keyword>
<sequence length="93" mass="10651">MTSEDPYYNRRVKGTELRRFRHRFALGILALSGLIGTGIHYMPHSQAAAQKIKDGALKDSEVVEDHRELMGRSLTQSSETIRKNKQKQEDRPV</sequence>
<comment type="caution">
    <text evidence="3">The sequence shown here is derived from an EMBL/GenBank/DDBJ whole genome shotgun (WGS) entry which is preliminary data.</text>
</comment>
<dbReference type="EMBL" id="JAHLQT010001931">
    <property type="protein sequence ID" value="KAG7177570.1"/>
    <property type="molecule type" value="Genomic_DNA"/>
</dbReference>
<feature type="compositionally biased region" description="Basic and acidic residues" evidence="1">
    <location>
        <begin position="80"/>
        <end position="93"/>
    </location>
</feature>
<evidence type="ECO:0000313" key="4">
    <source>
        <dbReference type="Proteomes" id="UP000747542"/>
    </source>
</evidence>
<evidence type="ECO:0000256" key="1">
    <source>
        <dbReference type="SAM" id="MobiDB-lite"/>
    </source>
</evidence>
<keyword evidence="2" id="KW-0472">Membrane</keyword>
<feature type="region of interest" description="Disordered" evidence="1">
    <location>
        <begin position="69"/>
        <end position="93"/>
    </location>
</feature>
<reference evidence="3" key="1">
    <citation type="journal article" date="2021" name="Sci. Adv.">
        <title>The American lobster genome reveals insights on longevity, neural, and immune adaptations.</title>
        <authorList>
            <person name="Polinski J.M."/>
            <person name="Zimin A.V."/>
            <person name="Clark K.F."/>
            <person name="Kohn A.B."/>
            <person name="Sadowski N."/>
            <person name="Timp W."/>
            <person name="Ptitsyn A."/>
            <person name="Khanna P."/>
            <person name="Romanova D.Y."/>
            <person name="Williams P."/>
            <person name="Greenwood S.J."/>
            <person name="Moroz L.L."/>
            <person name="Walt D.R."/>
            <person name="Bodnar A.G."/>
        </authorList>
    </citation>
    <scope>NUCLEOTIDE SEQUENCE</scope>
    <source>
        <strain evidence="3">GMGI-L3</strain>
    </source>
</reference>
<keyword evidence="4" id="KW-1185">Reference proteome</keyword>